<dbReference type="Pfam" id="PF07331">
    <property type="entry name" value="TctB"/>
    <property type="match status" value="1"/>
</dbReference>
<evidence type="ECO:0000256" key="1">
    <source>
        <dbReference type="SAM" id="Phobius"/>
    </source>
</evidence>
<dbReference type="EMBL" id="JBHUIP010000012">
    <property type="protein sequence ID" value="MFD2264037.1"/>
    <property type="molecule type" value="Genomic_DNA"/>
</dbReference>
<feature type="transmembrane region" description="Helical" evidence="1">
    <location>
        <begin position="92"/>
        <end position="124"/>
    </location>
</feature>
<keyword evidence="4" id="KW-1185">Reference proteome</keyword>
<name>A0ABW5DSZ5_9PROT</name>
<keyword evidence="1" id="KW-0812">Transmembrane</keyword>
<keyword evidence="1" id="KW-1133">Transmembrane helix</keyword>
<comment type="caution">
    <text evidence="3">The sequence shown here is derived from an EMBL/GenBank/DDBJ whole genome shotgun (WGS) entry which is preliminary data.</text>
</comment>
<dbReference type="RefSeq" id="WP_379877078.1">
    <property type="nucleotide sequence ID" value="NZ_JBHUIP010000012.1"/>
</dbReference>
<protein>
    <submittedName>
        <fullName evidence="3">Tripartite tricarboxylate transporter TctB family protein</fullName>
    </submittedName>
</protein>
<dbReference type="InterPro" id="IPR009936">
    <property type="entry name" value="DUF1468"/>
</dbReference>
<accession>A0ABW5DSZ5</accession>
<evidence type="ECO:0000313" key="4">
    <source>
        <dbReference type="Proteomes" id="UP001597295"/>
    </source>
</evidence>
<feature type="transmembrane region" description="Helical" evidence="1">
    <location>
        <begin position="136"/>
        <end position="158"/>
    </location>
</feature>
<feature type="domain" description="DUF1468" evidence="2">
    <location>
        <begin position="20"/>
        <end position="159"/>
    </location>
</feature>
<dbReference type="Proteomes" id="UP001597295">
    <property type="component" value="Unassembled WGS sequence"/>
</dbReference>
<evidence type="ECO:0000259" key="2">
    <source>
        <dbReference type="Pfam" id="PF07331"/>
    </source>
</evidence>
<sequence>MSQAHGNDTAPDWGGVGLGVGIVVLALLCLTQVIGVTATSTYDYIGPRNVPMVLIVLLGLGGGLIAFTGWRGQLRNEEDFEVEIRKKTAWDSLVLVSVGMVGMALTIVPAGFIPAASFCFVLTARAFGSRRILADIIAALVLTIVTFFAFTQLLGLVLPAGPLEGIL</sequence>
<feature type="transmembrane region" description="Helical" evidence="1">
    <location>
        <begin position="50"/>
        <end position="72"/>
    </location>
</feature>
<gene>
    <name evidence="3" type="ORF">ACFSM5_14140</name>
</gene>
<reference evidence="4" key="1">
    <citation type="journal article" date="2019" name="Int. J. Syst. Evol. Microbiol.">
        <title>The Global Catalogue of Microorganisms (GCM) 10K type strain sequencing project: providing services to taxonomists for standard genome sequencing and annotation.</title>
        <authorList>
            <consortium name="The Broad Institute Genomics Platform"/>
            <consortium name="The Broad Institute Genome Sequencing Center for Infectious Disease"/>
            <person name="Wu L."/>
            <person name="Ma J."/>
        </authorList>
    </citation>
    <scope>NUCLEOTIDE SEQUENCE [LARGE SCALE GENOMIC DNA]</scope>
    <source>
        <strain evidence="4">CGMCC 1.19062</strain>
    </source>
</reference>
<organism evidence="3 4">
    <name type="scientific">Lacibacterium aquatile</name>
    <dbReference type="NCBI Taxonomy" id="1168082"/>
    <lineage>
        <taxon>Bacteria</taxon>
        <taxon>Pseudomonadati</taxon>
        <taxon>Pseudomonadota</taxon>
        <taxon>Alphaproteobacteria</taxon>
        <taxon>Rhodospirillales</taxon>
        <taxon>Rhodospirillaceae</taxon>
    </lineage>
</organism>
<evidence type="ECO:0000313" key="3">
    <source>
        <dbReference type="EMBL" id="MFD2264037.1"/>
    </source>
</evidence>
<keyword evidence="1" id="KW-0472">Membrane</keyword>
<feature type="transmembrane region" description="Helical" evidence="1">
    <location>
        <begin position="16"/>
        <end position="38"/>
    </location>
</feature>
<proteinExistence type="predicted"/>